<reference evidence="3" key="1">
    <citation type="journal article" date="2019" name="Int. J. Syst. Evol. Microbiol.">
        <title>The Global Catalogue of Microorganisms (GCM) 10K type strain sequencing project: providing services to taxonomists for standard genome sequencing and annotation.</title>
        <authorList>
            <consortium name="The Broad Institute Genomics Platform"/>
            <consortium name="The Broad Institute Genome Sequencing Center for Infectious Disease"/>
            <person name="Wu L."/>
            <person name="Ma J."/>
        </authorList>
    </citation>
    <scope>NUCLEOTIDE SEQUENCE [LARGE SCALE GENOMIC DNA]</scope>
    <source>
        <strain evidence="3">JCM 6924</strain>
    </source>
</reference>
<evidence type="ECO:0000313" key="2">
    <source>
        <dbReference type="EMBL" id="GAA2524567.1"/>
    </source>
</evidence>
<evidence type="ECO:0000256" key="1">
    <source>
        <dbReference type="SAM" id="MobiDB-lite"/>
    </source>
</evidence>
<protein>
    <submittedName>
        <fullName evidence="2">Uncharacterized protein</fullName>
    </submittedName>
</protein>
<accession>A0ABP6AVD2</accession>
<dbReference type="EMBL" id="BAAATM010000004">
    <property type="protein sequence ID" value="GAA2524567.1"/>
    <property type="molecule type" value="Genomic_DNA"/>
</dbReference>
<name>A0ABP6AVD2_9ACTN</name>
<dbReference type="Proteomes" id="UP001501095">
    <property type="component" value="Unassembled WGS sequence"/>
</dbReference>
<organism evidence="2 3">
    <name type="scientific">Streptomyces levis</name>
    <dbReference type="NCBI Taxonomy" id="285566"/>
    <lineage>
        <taxon>Bacteria</taxon>
        <taxon>Bacillati</taxon>
        <taxon>Actinomycetota</taxon>
        <taxon>Actinomycetes</taxon>
        <taxon>Kitasatosporales</taxon>
        <taxon>Streptomycetaceae</taxon>
        <taxon>Streptomyces</taxon>
    </lineage>
</organism>
<comment type="caution">
    <text evidence="2">The sequence shown here is derived from an EMBL/GenBank/DDBJ whole genome shotgun (WGS) entry which is preliminary data.</text>
</comment>
<sequence>MGTPAPSPARRGENLRNPLTIAREIYANRRTGVLRSEVILSTVRPAGPPGSNLMLNSPRHPHGACLHPPQLTQESPP</sequence>
<proteinExistence type="predicted"/>
<feature type="region of interest" description="Disordered" evidence="1">
    <location>
        <begin position="44"/>
        <end position="77"/>
    </location>
</feature>
<gene>
    <name evidence="2" type="ORF">GCM10010423_17620</name>
</gene>
<keyword evidence="3" id="KW-1185">Reference proteome</keyword>
<evidence type="ECO:0000313" key="3">
    <source>
        <dbReference type="Proteomes" id="UP001501095"/>
    </source>
</evidence>